<evidence type="ECO:0000313" key="7">
    <source>
        <dbReference type="Proteomes" id="UP000327493"/>
    </source>
</evidence>
<evidence type="ECO:0000256" key="2">
    <source>
        <dbReference type="ARBA" id="ARBA00005728"/>
    </source>
</evidence>
<gene>
    <name evidence="6" type="ORF">FQN60_016533</name>
</gene>
<evidence type="ECO:0000256" key="3">
    <source>
        <dbReference type="ARBA" id="ARBA00022490"/>
    </source>
</evidence>
<evidence type="ECO:0000256" key="1">
    <source>
        <dbReference type="ARBA" id="ARBA00004245"/>
    </source>
</evidence>
<keyword evidence="4" id="KW-0206">Cytoskeleton</keyword>
<comment type="caution">
    <text evidence="6">The sequence shown here is derived from an EMBL/GenBank/DDBJ whole genome shotgun (WGS) entry which is preliminary data.</text>
</comment>
<dbReference type="GO" id="GO:0005516">
    <property type="term" value="F:calmodulin binding"/>
    <property type="evidence" value="ECO:0007669"/>
    <property type="project" value="InterPro"/>
</dbReference>
<reference evidence="6 7" key="1">
    <citation type="submission" date="2019-08" db="EMBL/GenBank/DDBJ databases">
        <title>A chromosome-level genome assembly, high-density linkage maps, and genome scans reveal the genomic architecture of hybrid incompatibilities underlying speciation via character displacement in darters (Percidae: Etheostominae).</title>
        <authorList>
            <person name="Moran R.L."/>
            <person name="Catchen J.M."/>
            <person name="Fuller R.C."/>
        </authorList>
    </citation>
    <scope>NUCLEOTIDE SEQUENCE [LARGE SCALE GENOMIC DNA]</scope>
    <source>
        <strain evidence="6">EspeVRDwgs_2016</strain>
        <tissue evidence="6">Muscle</tissue>
    </source>
</reference>
<comment type="subcellular location">
    <subcellularLocation>
        <location evidence="1">Cytoplasm</location>
        <location evidence="1">Cytoskeleton</location>
    </subcellularLocation>
</comment>
<feature type="compositionally biased region" description="Polar residues" evidence="5">
    <location>
        <begin position="130"/>
        <end position="142"/>
    </location>
</feature>
<dbReference type="GO" id="GO:0005874">
    <property type="term" value="C:microtubule"/>
    <property type="evidence" value="ECO:0007669"/>
    <property type="project" value="InterPro"/>
</dbReference>
<feature type="non-terminal residue" evidence="6">
    <location>
        <position position="410"/>
    </location>
</feature>
<protein>
    <recommendedName>
        <fullName evidence="8">MAP6 domain-containing protein 1</fullName>
    </recommendedName>
</protein>
<proteinExistence type="inferred from homology"/>
<feature type="region of interest" description="Disordered" evidence="5">
    <location>
        <begin position="48"/>
        <end position="107"/>
    </location>
</feature>
<evidence type="ECO:0000313" key="6">
    <source>
        <dbReference type="EMBL" id="KAA8587671.1"/>
    </source>
</evidence>
<name>A0A5J5D7Y0_9PERO</name>
<accession>A0A5J5D7Y0</accession>
<feature type="region of interest" description="Disordered" evidence="5">
    <location>
        <begin position="128"/>
        <end position="210"/>
    </location>
</feature>
<evidence type="ECO:0000256" key="5">
    <source>
        <dbReference type="SAM" id="MobiDB-lite"/>
    </source>
</evidence>
<sequence length="410" mass="45148">MAWPCISRVCCLARFWNQFDKSDLSVPLTVQNYSDIAEQEVRSVTKLVSASERAPGNNYSIPEPRAAGATHAPKDGPGSRGSFRARKEGSYKPREDYHPPGVPFNSVTQYKQDFKPWPIPRKEHFPWISNGGSRADSVSDNPVNCHPGRATPGEREERGRGQRHWLEESKTSSYRHEYKPWTGARPAKSARKNPPAQYSSPGTEATQVPRETSYQAAYSGEFHRSIGLHQVEHNIASAASNIEPAAVPQPIPTATRAGSPPVPSSVQQSVPPPRAELSITTMGEDFSLFFSPIVFNSDLFPFPTLPGTTEGESCAKLAQLWRGGEDCIKSQGKAKEGTSGEDQVPAELLCCLSEWTQGLQHLTAALISNQSGFSLKESTKSIPQHNNLCKGMYIVVKPVELQRHYPKGRQ</sequence>
<comment type="similarity">
    <text evidence="2">Belongs to the STOP family.</text>
</comment>
<evidence type="ECO:0008006" key="8">
    <source>
        <dbReference type="Google" id="ProtNLM"/>
    </source>
</evidence>
<dbReference type="GO" id="GO:0008017">
    <property type="term" value="F:microtubule binding"/>
    <property type="evidence" value="ECO:0007669"/>
    <property type="project" value="InterPro"/>
</dbReference>
<dbReference type="EMBL" id="VOFY01000012">
    <property type="protein sequence ID" value="KAA8587671.1"/>
    <property type="molecule type" value="Genomic_DNA"/>
</dbReference>
<feature type="compositionally biased region" description="Polar residues" evidence="5">
    <location>
        <begin position="196"/>
        <end position="210"/>
    </location>
</feature>
<dbReference type="InterPro" id="IPR007882">
    <property type="entry name" value="MAP6"/>
</dbReference>
<organism evidence="6 7">
    <name type="scientific">Etheostoma spectabile</name>
    <name type="common">orangethroat darter</name>
    <dbReference type="NCBI Taxonomy" id="54343"/>
    <lineage>
        <taxon>Eukaryota</taxon>
        <taxon>Metazoa</taxon>
        <taxon>Chordata</taxon>
        <taxon>Craniata</taxon>
        <taxon>Vertebrata</taxon>
        <taxon>Euteleostomi</taxon>
        <taxon>Actinopterygii</taxon>
        <taxon>Neopterygii</taxon>
        <taxon>Teleostei</taxon>
        <taxon>Neoteleostei</taxon>
        <taxon>Acanthomorphata</taxon>
        <taxon>Eupercaria</taxon>
        <taxon>Perciformes</taxon>
        <taxon>Percoidei</taxon>
        <taxon>Percidae</taxon>
        <taxon>Etheostomatinae</taxon>
        <taxon>Etheostoma</taxon>
    </lineage>
</organism>
<dbReference type="PANTHER" id="PTHR14759">
    <property type="entry name" value="STOP PROTEIN"/>
    <property type="match status" value="1"/>
</dbReference>
<feature type="region of interest" description="Disordered" evidence="5">
    <location>
        <begin position="248"/>
        <end position="272"/>
    </location>
</feature>
<keyword evidence="3" id="KW-0963">Cytoplasm</keyword>
<feature type="compositionally biased region" description="Basic and acidic residues" evidence="5">
    <location>
        <begin position="85"/>
        <end position="98"/>
    </location>
</feature>
<dbReference type="GO" id="GO:0005801">
    <property type="term" value="C:cis-Golgi network"/>
    <property type="evidence" value="ECO:0007669"/>
    <property type="project" value="TreeGrafter"/>
</dbReference>
<dbReference type="Proteomes" id="UP000327493">
    <property type="component" value="Chromosome 12"/>
</dbReference>
<keyword evidence="7" id="KW-1185">Reference proteome</keyword>
<feature type="compositionally biased region" description="Basic and acidic residues" evidence="5">
    <location>
        <begin position="152"/>
        <end position="179"/>
    </location>
</feature>
<evidence type="ECO:0000256" key="4">
    <source>
        <dbReference type="ARBA" id="ARBA00023212"/>
    </source>
</evidence>
<dbReference type="GO" id="GO:0070507">
    <property type="term" value="P:regulation of microtubule cytoskeleton organization"/>
    <property type="evidence" value="ECO:0007669"/>
    <property type="project" value="TreeGrafter"/>
</dbReference>
<dbReference type="AlphaFoldDB" id="A0A5J5D7Y0"/>
<dbReference type="GO" id="GO:0005798">
    <property type="term" value="C:Golgi-associated vesicle"/>
    <property type="evidence" value="ECO:0007669"/>
    <property type="project" value="TreeGrafter"/>
</dbReference>
<dbReference type="GO" id="GO:0030705">
    <property type="term" value="P:cytoskeleton-dependent intracellular transport"/>
    <property type="evidence" value="ECO:0007669"/>
    <property type="project" value="TreeGrafter"/>
</dbReference>
<dbReference type="PANTHER" id="PTHR14759:SF37">
    <property type="entry name" value="MAP6 DOMAIN-CONTAINING PROTEIN 1"/>
    <property type="match status" value="1"/>
</dbReference>
<dbReference type="GO" id="GO:0000226">
    <property type="term" value="P:microtubule cytoskeleton organization"/>
    <property type="evidence" value="ECO:0007669"/>
    <property type="project" value="InterPro"/>
</dbReference>